<proteinExistence type="predicted"/>
<evidence type="ECO:0000313" key="2">
    <source>
        <dbReference type="Proteomes" id="UP001152523"/>
    </source>
</evidence>
<organism evidence="1 2">
    <name type="scientific">Cuscuta epithymum</name>
    <dbReference type="NCBI Taxonomy" id="186058"/>
    <lineage>
        <taxon>Eukaryota</taxon>
        <taxon>Viridiplantae</taxon>
        <taxon>Streptophyta</taxon>
        <taxon>Embryophyta</taxon>
        <taxon>Tracheophyta</taxon>
        <taxon>Spermatophyta</taxon>
        <taxon>Magnoliopsida</taxon>
        <taxon>eudicotyledons</taxon>
        <taxon>Gunneridae</taxon>
        <taxon>Pentapetalae</taxon>
        <taxon>asterids</taxon>
        <taxon>lamiids</taxon>
        <taxon>Solanales</taxon>
        <taxon>Convolvulaceae</taxon>
        <taxon>Cuscuteae</taxon>
        <taxon>Cuscuta</taxon>
        <taxon>Cuscuta subgen. Cuscuta</taxon>
    </lineage>
</organism>
<name>A0AAV0C318_9ASTE</name>
<comment type="caution">
    <text evidence="1">The sequence shown here is derived from an EMBL/GenBank/DDBJ whole genome shotgun (WGS) entry which is preliminary data.</text>
</comment>
<protein>
    <submittedName>
        <fullName evidence="1">Uncharacterized protein</fullName>
    </submittedName>
</protein>
<sequence length="108" mass="12098">MQPLQPELHKFQQNQPSADFHVTKRALILLIYTEYVIIWKKNGGVDIFKTTFALERHSAAIASFRKGNGKGCWIGRRNAERNGSCDYKAKAIGGVTGEILEGLATRCF</sequence>
<dbReference type="EMBL" id="CAMAPF010000010">
    <property type="protein sequence ID" value="CAH9061998.1"/>
    <property type="molecule type" value="Genomic_DNA"/>
</dbReference>
<dbReference type="Proteomes" id="UP001152523">
    <property type="component" value="Unassembled WGS sequence"/>
</dbReference>
<dbReference type="AlphaFoldDB" id="A0AAV0C318"/>
<keyword evidence="2" id="KW-1185">Reference proteome</keyword>
<reference evidence="1" key="1">
    <citation type="submission" date="2022-07" db="EMBL/GenBank/DDBJ databases">
        <authorList>
            <person name="Macas J."/>
            <person name="Novak P."/>
            <person name="Neumann P."/>
        </authorList>
    </citation>
    <scope>NUCLEOTIDE SEQUENCE</scope>
</reference>
<accession>A0AAV0C318</accession>
<evidence type="ECO:0000313" key="1">
    <source>
        <dbReference type="EMBL" id="CAH9061998.1"/>
    </source>
</evidence>
<gene>
    <name evidence="1" type="ORF">CEPIT_LOCUS1775</name>
</gene>